<protein>
    <submittedName>
        <fullName evidence="1">Uncharacterized protein</fullName>
    </submittedName>
</protein>
<dbReference type="AlphaFoldDB" id="A0ABD0XHM5"/>
<name>A0ABD0XHM5_UMBPY</name>
<sequence length="82" mass="9825">MPHSNYMESRSAELGIMSPVINQVDRVLVSKVDVPRNTFVVLALLEYRQLQNKYEFRLKNITEEDRRHRRTGRCHLGLRTRW</sequence>
<gene>
    <name evidence="1" type="ORF">UPYG_G00006780</name>
</gene>
<comment type="caution">
    <text evidence="1">The sequence shown here is derived from an EMBL/GenBank/DDBJ whole genome shotgun (WGS) entry which is preliminary data.</text>
</comment>
<dbReference type="Proteomes" id="UP001557470">
    <property type="component" value="Unassembled WGS sequence"/>
</dbReference>
<organism evidence="1 2">
    <name type="scientific">Umbra pygmaea</name>
    <name type="common">Eastern mudminnow</name>
    <dbReference type="NCBI Taxonomy" id="75934"/>
    <lineage>
        <taxon>Eukaryota</taxon>
        <taxon>Metazoa</taxon>
        <taxon>Chordata</taxon>
        <taxon>Craniata</taxon>
        <taxon>Vertebrata</taxon>
        <taxon>Euteleostomi</taxon>
        <taxon>Actinopterygii</taxon>
        <taxon>Neopterygii</taxon>
        <taxon>Teleostei</taxon>
        <taxon>Protacanthopterygii</taxon>
        <taxon>Esociformes</taxon>
        <taxon>Umbridae</taxon>
        <taxon>Umbra</taxon>
    </lineage>
</organism>
<accession>A0ABD0XHM5</accession>
<proteinExistence type="predicted"/>
<dbReference type="EMBL" id="JAGEUA010000001">
    <property type="protein sequence ID" value="KAL1020949.1"/>
    <property type="molecule type" value="Genomic_DNA"/>
</dbReference>
<keyword evidence="2" id="KW-1185">Reference proteome</keyword>
<evidence type="ECO:0000313" key="2">
    <source>
        <dbReference type="Proteomes" id="UP001557470"/>
    </source>
</evidence>
<evidence type="ECO:0000313" key="1">
    <source>
        <dbReference type="EMBL" id="KAL1020949.1"/>
    </source>
</evidence>
<reference evidence="1 2" key="1">
    <citation type="submission" date="2024-06" db="EMBL/GenBank/DDBJ databases">
        <authorList>
            <person name="Pan Q."/>
            <person name="Wen M."/>
            <person name="Jouanno E."/>
            <person name="Zahm M."/>
            <person name="Klopp C."/>
            <person name="Cabau C."/>
            <person name="Louis A."/>
            <person name="Berthelot C."/>
            <person name="Parey E."/>
            <person name="Roest Crollius H."/>
            <person name="Montfort J."/>
            <person name="Robinson-Rechavi M."/>
            <person name="Bouchez O."/>
            <person name="Lampietro C."/>
            <person name="Lopez Roques C."/>
            <person name="Donnadieu C."/>
            <person name="Postlethwait J."/>
            <person name="Bobe J."/>
            <person name="Verreycken H."/>
            <person name="Guiguen Y."/>
        </authorList>
    </citation>
    <scope>NUCLEOTIDE SEQUENCE [LARGE SCALE GENOMIC DNA]</scope>
    <source>
        <strain evidence="1">Up_M1</strain>
        <tissue evidence="1">Testis</tissue>
    </source>
</reference>